<gene>
    <name evidence="1" type="ORF">Val02_08040</name>
</gene>
<organism evidence="1 2">
    <name type="scientific">Virgisporangium aliadipatigenens</name>
    <dbReference type="NCBI Taxonomy" id="741659"/>
    <lineage>
        <taxon>Bacteria</taxon>
        <taxon>Bacillati</taxon>
        <taxon>Actinomycetota</taxon>
        <taxon>Actinomycetes</taxon>
        <taxon>Micromonosporales</taxon>
        <taxon>Micromonosporaceae</taxon>
        <taxon>Virgisporangium</taxon>
    </lineage>
</organism>
<evidence type="ECO:0000313" key="2">
    <source>
        <dbReference type="Proteomes" id="UP000619260"/>
    </source>
</evidence>
<protein>
    <recommendedName>
        <fullName evidence="3">SRPBCC family protein</fullName>
    </recommendedName>
</protein>
<dbReference type="Gene3D" id="3.30.530.20">
    <property type="match status" value="1"/>
</dbReference>
<evidence type="ECO:0008006" key="3">
    <source>
        <dbReference type="Google" id="ProtNLM"/>
    </source>
</evidence>
<dbReference type="SUPFAM" id="SSF55961">
    <property type="entry name" value="Bet v1-like"/>
    <property type="match status" value="1"/>
</dbReference>
<evidence type="ECO:0000313" key="1">
    <source>
        <dbReference type="EMBL" id="GIJ43918.1"/>
    </source>
</evidence>
<dbReference type="RefSeq" id="WP_203897443.1">
    <property type="nucleotide sequence ID" value="NZ_BOPF01000002.1"/>
</dbReference>
<comment type="caution">
    <text evidence="1">The sequence shown here is derived from an EMBL/GenBank/DDBJ whole genome shotgun (WGS) entry which is preliminary data.</text>
</comment>
<name>A0A8J4DNT4_9ACTN</name>
<dbReference type="InterPro" id="IPR023393">
    <property type="entry name" value="START-like_dom_sf"/>
</dbReference>
<keyword evidence="2" id="KW-1185">Reference proteome</keyword>
<dbReference type="Proteomes" id="UP000619260">
    <property type="component" value="Unassembled WGS sequence"/>
</dbReference>
<reference evidence="1" key="1">
    <citation type="submission" date="2021-01" db="EMBL/GenBank/DDBJ databases">
        <title>Whole genome shotgun sequence of Virgisporangium aliadipatigenens NBRC 105644.</title>
        <authorList>
            <person name="Komaki H."/>
            <person name="Tamura T."/>
        </authorList>
    </citation>
    <scope>NUCLEOTIDE SEQUENCE</scope>
    <source>
        <strain evidence="1">NBRC 105644</strain>
    </source>
</reference>
<accession>A0A8J4DNT4</accession>
<proteinExistence type="predicted"/>
<dbReference type="EMBL" id="BOPF01000002">
    <property type="protein sequence ID" value="GIJ43918.1"/>
    <property type="molecule type" value="Genomic_DNA"/>
</dbReference>
<sequence length="164" mass="18622">MRNTHHREFAVPAPVLGALLDGLPQRLWPGDRWPPSRLDDGLAVGSRDRHGPIRYTVVEYEPGRRLRFAFDPTIGLDGFHEFRVEEVGAGRSRLVHDMGGRLHGAMVLGWPLAFRWLHDALLRDLLDNAERAATGAVRRPARWSPYVRLLRSLASRRRPAVART</sequence>
<dbReference type="AlphaFoldDB" id="A0A8J4DNT4"/>